<keyword evidence="2" id="KW-0812">Transmembrane</keyword>
<dbReference type="Gene3D" id="2.60.120.740">
    <property type="match status" value="1"/>
</dbReference>
<dbReference type="OrthoDB" id="6275093at2759"/>
<name>A0A4S2LEM1_OPIFE</name>
<evidence type="ECO:0000256" key="3">
    <source>
        <dbReference type="SAM" id="SignalP"/>
    </source>
</evidence>
<reference evidence="4 5" key="1">
    <citation type="journal article" date="2019" name="BMC Genomics">
        <title>New insights from Opisthorchis felineus genome: update on genomics of the epidemiologically important liver flukes.</title>
        <authorList>
            <person name="Ershov N.I."/>
            <person name="Mordvinov V.A."/>
            <person name="Prokhortchouk E.B."/>
            <person name="Pakharukova M.Y."/>
            <person name="Gunbin K.V."/>
            <person name="Ustyantsev K."/>
            <person name="Genaev M.A."/>
            <person name="Blinov A.G."/>
            <person name="Mazur A."/>
            <person name="Boulygina E."/>
            <person name="Tsygankova S."/>
            <person name="Khrameeva E."/>
            <person name="Chekanov N."/>
            <person name="Fan G."/>
            <person name="Xiao A."/>
            <person name="Zhang H."/>
            <person name="Xu X."/>
            <person name="Yang H."/>
            <person name="Solovyev V."/>
            <person name="Lee S.M."/>
            <person name="Liu X."/>
            <person name="Afonnikov D.A."/>
            <person name="Skryabin K.G."/>
        </authorList>
    </citation>
    <scope>NUCLEOTIDE SEQUENCE [LARGE SCALE GENOMIC DNA]</scope>
    <source>
        <strain evidence="4">AK-0245</strain>
        <tissue evidence="4">Whole organism</tissue>
    </source>
</reference>
<accession>A0A4S2LEM1</accession>
<evidence type="ECO:0000256" key="1">
    <source>
        <dbReference type="SAM" id="MobiDB-lite"/>
    </source>
</evidence>
<protein>
    <recommendedName>
        <fullName evidence="6">SUEL-type lectin domain-containing protein</fullName>
    </recommendedName>
</protein>
<feature type="transmembrane region" description="Helical" evidence="2">
    <location>
        <begin position="382"/>
        <end position="404"/>
    </location>
</feature>
<feature type="compositionally biased region" description="Basic and acidic residues" evidence="1">
    <location>
        <begin position="854"/>
        <end position="868"/>
    </location>
</feature>
<gene>
    <name evidence="4" type="ORF">CRM22_007854</name>
</gene>
<dbReference type="EMBL" id="SJOL01007826">
    <property type="protein sequence ID" value="TGZ61691.1"/>
    <property type="molecule type" value="Genomic_DNA"/>
</dbReference>
<keyword evidence="3" id="KW-0732">Signal</keyword>
<dbReference type="AlphaFoldDB" id="A0A4S2LEM1"/>
<evidence type="ECO:0008006" key="6">
    <source>
        <dbReference type="Google" id="ProtNLM"/>
    </source>
</evidence>
<keyword evidence="2" id="KW-0472">Membrane</keyword>
<keyword evidence="5" id="KW-1185">Reference proteome</keyword>
<comment type="caution">
    <text evidence="4">The sequence shown here is derived from an EMBL/GenBank/DDBJ whole genome shotgun (WGS) entry which is preliminary data.</text>
</comment>
<sequence>MWLPTLIALVLYGEVPISAQTRISDAGLVSRKLSPRSAHNVTTNSPTWTSFVTTTAITCNADTVQIKCPQRMHIQPVSVNAHPEIPPSHSIPGAVSPKCVWSEGERSTYNQVYRRYSSKCLRTDAHMHVRHICEGRYSCNILGSQLQDNSTDCEKHNFPIRIDYQCLPDSDTTLFEAICADTYMDVKCDGRSLAVAVLAARLEQKIDQVAGSQRPGCPIVPGDGMNIKCQTSTDVAESLQLACNGQPSCSISPNTVGGNTRQPGTCGKMHLSLTYVCVPPEWVVMNKQSLQLSEPKKRSKTQRLPKGAVSNKLLTNPEEARHNRYKVNDYTNLKPDTGEDEEEISQDIHKAPAAEPNARDLNPQQLTSVAKLGSGKSIFQPLFIGLGVGAGILLLGLISLIVFCQNHRIPTHRLKQSHDDPKMHHKSQDNRTCSSSCSSTWHKHSMSCPHDHHWAELNRHCHTCLVPDETRPQCSPVELSCGDNELQPSAPFGNMQESYLHRHHSPFCNPTPTPNLSLPVAQPSGSGSQRTAEGFLSNAPDIQYMMAIRAENVPNETTNPFILDQYSINQSNSSSSGVGLNGTPIGYGPPFSMNLSSIASTELRNNRFDSSLYSGNPAMKCLSAGGSSSGRGCDGGSGVSETSEALQCNSQNFKHLYSGPYAGIPVPVDYSPRVFGTAFPDTQESGLNMPVTSSTAYSIINSRCLPECLHYLHKSSVPESDYGQSITSAHSSVSAVSKQCSNAPIRRPSFRTALDINPSLTSTLLRDKRGEENEMSNTTPCFVAITPNPSKQADCNGTECSFVRRQSQRSRYSPIADEDERAMTPNTSRTRSMESLTEPLLEPPTNFRTTPVRHSTDFECPNKIHESTPENQELSITKPPDVILKTKNASNFAQLDTDLPPPPIAPLRVLSTASNRISVPSDSRIRMWR</sequence>
<dbReference type="InterPro" id="IPR043159">
    <property type="entry name" value="Lectin_gal-bd_sf"/>
</dbReference>
<feature type="signal peptide" evidence="3">
    <location>
        <begin position="1"/>
        <end position="19"/>
    </location>
</feature>
<dbReference type="STRING" id="147828.A0A4S2LEM1"/>
<evidence type="ECO:0000256" key="2">
    <source>
        <dbReference type="SAM" id="Phobius"/>
    </source>
</evidence>
<evidence type="ECO:0000313" key="4">
    <source>
        <dbReference type="EMBL" id="TGZ61691.1"/>
    </source>
</evidence>
<dbReference type="Proteomes" id="UP000308267">
    <property type="component" value="Unassembled WGS sequence"/>
</dbReference>
<proteinExistence type="predicted"/>
<feature type="compositionally biased region" description="Polar residues" evidence="1">
    <location>
        <begin position="824"/>
        <end position="835"/>
    </location>
</feature>
<keyword evidence="2" id="KW-1133">Transmembrane helix</keyword>
<feature type="region of interest" description="Disordered" evidence="1">
    <location>
        <begin position="806"/>
        <end position="872"/>
    </location>
</feature>
<organism evidence="4 5">
    <name type="scientific">Opisthorchis felineus</name>
    <dbReference type="NCBI Taxonomy" id="147828"/>
    <lineage>
        <taxon>Eukaryota</taxon>
        <taxon>Metazoa</taxon>
        <taxon>Spiralia</taxon>
        <taxon>Lophotrochozoa</taxon>
        <taxon>Platyhelminthes</taxon>
        <taxon>Trematoda</taxon>
        <taxon>Digenea</taxon>
        <taxon>Opisthorchiida</taxon>
        <taxon>Opisthorchiata</taxon>
        <taxon>Opisthorchiidae</taxon>
        <taxon>Opisthorchis</taxon>
    </lineage>
</organism>
<feature type="chain" id="PRO_5020614803" description="SUEL-type lectin domain-containing protein" evidence="3">
    <location>
        <begin position="20"/>
        <end position="929"/>
    </location>
</feature>
<evidence type="ECO:0000313" key="5">
    <source>
        <dbReference type="Proteomes" id="UP000308267"/>
    </source>
</evidence>